<dbReference type="Proteomes" id="UP000095280">
    <property type="component" value="Unplaced"/>
</dbReference>
<comment type="similarity">
    <text evidence="1">Belongs to the DENND6 family.</text>
</comment>
<proteinExistence type="inferred from homology"/>
<dbReference type="OrthoDB" id="10265409at2759"/>
<dbReference type="PANTHER" id="PTHR13677:SF0">
    <property type="entry name" value="LD41638P"/>
    <property type="match status" value="1"/>
</dbReference>
<keyword evidence="2" id="KW-1185">Reference proteome</keyword>
<dbReference type="PROSITE" id="PS50211">
    <property type="entry name" value="DENN"/>
    <property type="match status" value="1"/>
</dbReference>
<reference evidence="3" key="1">
    <citation type="submission" date="2016-11" db="UniProtKB">
        <authorList>
            <consortium name="WormBaseParasite"/>
        </authorList>
    </citation>
    <scope>IDENTIFICATION</scope>
</reference>
<name>A0A1I8JLF3_9PLAT</name>
<dbReference type="PANTHER" id="PTHR13677">
    <property type="entry name" value="LD41638P"/>
    <property type="match status" value="1"/>
</dbReference>
<dbReference type="GO" id="GO:0005085">
    <property type="term" value="F:guanyl-nucleotide exchange factor activity"/>
    <property type="evidence" value="ECO:0007669"/>
    <property type="project" value="InterPro"/>
</dbReference>
<evidence type="ECO:0000256" key="1">
    <source>
        <dbReference type="ARBA" id="ARBA00007159"/>
    </source>
</evidence>
<evidence type="ECO:0000313" key="2">
    <source>
        <dbReference type="Proteomes" id="UP000095280"/>
    </source>
</evidence>
<dbReference type="GO" id="GO:0055037">
    <property type="term" value="C:recycling endosome"/>
    <property type="evidence" value="ECO:0007669"/>
    <property type="project" value="TreeGrafter"/>
</dbReference>
<dbReference type="InterPro" id="IPR024224">
    <property type="entry name" value="DENND6"/>
</dbReference>
<dbReference type="STRING" id="282301.A0A1I8JLF3"/>
<organism evidence="2 3">
    <name type="scientific">Macrostomum lignano</name>
    <dbReference type="NCBI Taxonomy" id="282301"/>
    <lineage>
        <taxon>Eukaryota</taxon>
        <taxon>Metazoa</taxon>
        <taxon>Spiralia</taxon>
        <taxon>Lophotrochozoa</taxon>
        <taxon>Platyhelminthes</taxon>
        <taxon>Rhabditophora</taxon>
        <taxon>Macrostomorpha</taxon>
        <taxon>Macrostomida</taxon>
        <taxon>Macrostomidae</taxon>
        <taxon>Macrostomum</taxon>
    </lineage>
</organism>
<protein>
    <submittedName>
        <fullName evidence="3">UDENN domain-containing protein</fullName>
    </submittedName>
</protein>
<sequence>MSASLGTKPAEQQHQQQPHQSQPPTPTSLPWDRFHNWVHCICTVTFDLELGQAMELMYPAHITLSDAEKTSVCYLAFPDSNSGCMGDTQYHFRIREQCLISGGGCVGGAGPRRSYRQRAQGAGRQSNTERLAPSYLHSCPGYLFGFVYFRQVKDASIRRGYFQKSVVLMSRLPYVALYRHLLQLMSPEFFLNGPAFLEAVCHDIDQWPAPVPGQVLHLPILGSVLQVRIPAANDRVPTASAAASEEVTLVTSPAPDRVLPTVHEVNLFNALAPVLPHAQLLWELVLLNAPLIVMGPDPDTCSNLVQALVNCIFPLRYATDYRPYFTIHDCEFKEFTAKSQSPPSVMLGVTNPFFAKALQHWPHIVKIGAAMPTDKELKVKRKSSSLKSLDFKPGIYSKYTPYLVPDKSVLKRINKGVQRGRQIEAQSVIIRRQFAELTHSFMIPLERYVASLMPLQKSISPFKAVPLMRSFNSDEFLRSLGSSGPQLTSMVRGDWPGLYQRFLASPNFAQWLSQRQSEAHAQLEALHAEALCGVDLLRWSQGRAEVEIVDLVLKLRERLRRGHRGQIPLSVERLDQLQFQLDAVIASMPDDLRAVMLSAPQQQQQQLK</sequence>
<dbReference type="WBParaSite" id="maker-uti_cns_0048767-snap-gene-0.3-mRNA-1">
    <property type="protein sequence ID" value="maker-uti_cns_0048767-snap-gene-0.3-mRNA-1"/>
    <property type="gene ID" value="maker-uti_cns_0048767-snap-gene-0.3"/>
</dbReference>
<dbReference type="InterPro" id="IPR037516">
    <property type="entry name" value="Tripartite_DENN"/>
</dbReference>
<accession>A0A1I8JLF3</accession>
<evidence type="ECO:0000313" key="3">
    <source>
        <dbReference type="WBParaSite" id="maker-uti_cns_0048767-snap-gene-0.3-mRNA-1"/>
    </source>
</evidence>
<dbReference type="AlphaFoldDB" id="A0A1I8JLF3"/>